<dbReference type="GO" id="GO:0016020">
    <property type="term" value="C:membrane"/>
    <property type="evidence" value="ECO:0007669"/>
    <property type="project" value="UniProtKB-SubCell"/>
</dbReference>
<evidence type="ECO:0000256" key="5">
    <source>
        <dbReference type="SAM" id="Phobius"/>
    </source>
</evidence>
<keyword evidence="6" id="KW-0808">Transferase</keyword>
<sequence length="274" mass="27832">MRTARALWGATHPGPAVVVTVLSLALGLAAGLEAWRVVVLVAAVFFGQLSVGLSNDALDLYRDAAVGRADKPLVRGDTRRQTAWVAAFVCVVVSLGVSLVLGLGMLIAHAVALASAWAYNGLLKATPLSIAPFLVSFGLFPSLPTLSAPDPQPAALWATIAGAALGAAVHLTNVLPDLDDDRRTGIRGLPHRLGAPLSVGVAVAGILAAAVAVLLGGGGSPAGWVFFGLVVAIAVGVAVRMRRRGPDRTGFRLVMAAALVLAVQLVVTSAALTA</sequence>
<feature type="transmembrane region" description="Helical" evidence="5">
    <location>
        <begin position="221"/>
        <end position="239"/>
    </location>
</feature>
<dbReference type="Pfam" id="PF01040">
    <property type="entry name" value="UbiA"/>
    <property type="match status" value="1"/>
</dbReference>
<feature type="transmembrane region" description="Helical" evidence="5">
    <location>
        <begin position="155"/>
        <end position="175"/>
    </location>
</feature>
<feature type="transmembrane region" description="Helical" evidence="5">
    <location>
        <begin position="6"/>
        <end position="27"/>
    </location>
</feature>
<dbReference type="Gene3D" id="1.10.357.140">
    <property type="entry name" value="UbiA prenyltransferase"/>
    <property type="match status" value="1"/>
</dbReference>
<organism evidence="6 7">
    <name type="scientific">Microbacterium marinum</name>
    <dbReference type="NCBI Taxonomy" id="421115"/>
    <lineage>
        <taxon>Bacteria</taxon>
        <taxon>Bacillati</taxon>
        <taxon>Actinomycetota</taxon>
        <taxon>Actinomycetes</taxon>
        <taxon>Micrococcales</taxon>
        <taxon>Microbacteriaceae</taxon>
        <taxon>Microbacterium</taxon>
    </lineage>
</organism>
<dbReference type="AlphaFoldDB" id="A0A7W7BNG1"/>
<dbReference type="EMBL" id="JACHMD010000001">
    <property type="protein sequence ID" value="MBB4665878.1"/>
    <property type="molecule type" value="Genomic_DNA"/>
</dbReference>
<keyword evidence="2 5" id="KW-0812">Transmembrane</keyword>
<feature type="transmembrane region" description="Helical" evidence="5">
    <location>
        <begin position="251"/>
        <end position="272"/>
    </location>
</feature>
<name>A0A7W7BNG1_9MICO</name>
<comment type="subcellular location">
    <subcellularLocation>
        <location evidence="1">Membrane</location>
        <topology evidence="1">Multi-pass membrane protein</topology>
    </subcellularLocation>
</comment>
<dbReference type="Gene3D" id="1.20.120.1780">
    <property type="entry name" value="UbiA prenyltransferase"/>
    <property type="match status" value="1"/>
</dbReference>
<dbReference type="InterPro" id="IPR000537">
    <property type="entry name" value="UbiA_prenyltransferase"/>
</dbReference>
<feature type="transmembrane region" description="Helical" evidence="5">
    <location>
        <begin position="83"/>
        <end position="113"/>
    </location>
</feature>
<keyword evidence="3 5" id="KW-1133">Transmembrane helix</keyword>
<feature type="transmembrane region" description="Helical" evidence="5">
    <location>
        <begin position="34"/>
        <end position="53"/>
    </location>
</feature>
<evidence type="ECO:0000256" key="1">
    <source>
        <dbReference type="ARBA" id="ARBA00004141"/>
    </source>
</evidence>
<feature type="transmembrane region" description="Helical" evidence="5">
    <location>
        <begin position="195"/>
        <end position="215"/>
    </location>
</feature>
<dbReference type="GO" id="GO:0016765">
    <property type="term" value="F:transferase activity, transferring alkyl or aryl (other than methyl) groups"/>
    <property type="evidence" value="ECO:0007669"/>
    <property type="project" value="InterPro"/>
</dbReference>
<dbReference type="RefSeq" id="WP_184214899.1">
    <property type="nucleotide sequence ID" value="NZ_JACHMD010000001.1"/>
</dbReference>
<keyword evidence="7" id="KW-1185">Reference proteome</keyword>
<accession>A0A7W7BNG1</accession>
<dbReference type="InterPro" id="IPR044878">
    <property type="entry name" value="UbiA_sf"/>
</dbReference>
<evidence type="ECO:0000313" key="7">
    <source>
        <dbReference type="Proteomes" id="UP000573729"/>
    </source>
</evidence>
<evidence type="ECO:0000256" key="3">
    <source>
        <dbReference type="ARBA" id="ARBA00022989"/>
    </source>
</evidence>
<reference evidence="6 7" key="1">
    <citation type="submission" date="2020-08" db="EMBL/GenBank/DDBJ databases">
        <title>Sequencing the genomes of 1000 actinobacteria strains.</title>
        <authorList>
            <person name="Klenk H.-P."/>
        </authorList>
    </citation>
    <scope>NUCLEOTIDE SEQUENCE [LARGE SCALE GENOMIC DNA]</scope>
    <source>
        <strain evidence="6 7">DSM 24947</strain>
    </source>
</reference>
<gene>
    <name evidence="6" type="ORF">BKA24_000587</name>
</gene>
<evidence type="ECO:0000256" key="4">
    <source>
        <dbReference type="ARBA" id="ARBA00023136"/>
    </source>
</evidence>
<proteinExistence type="predicted"/>
<protein>
    <submittedName>
        <fullName evidence="6">4-hydroxybenzoate polyprenyltransferase</fullName>
    </submittedName>
</protein>
<evidence type="ECO:0000313" key="6">
    <source>
        <dbReference type="EMBL" id="MBB4665878.1"/>
    </source>
</evidence>
<evidence type="ECO:0000256" key="2">
    <source>
        <dbReference type="ARBA" id="ARBA00022692"/>
    </source>
</evidence>
<dbReference type="Proteomes" id="UP000573729">
    <property type="component" value="Unassembled WGS sequence"/>
</dbReference>
<comment type="caution">
    <text evidence="6">The sequence shown here is derived from an EMBL/GenBank/DDBJ whole genome shotgun (WGS) entry which is preliminary data.</text>
</comment>
<keyword evidence="4 5" id="KW-0472">Membrane</keyword>